<evidence type="ECO:0000256" key="1">
    <source>
        <dbReference type="SAM" id="Phobius"/>
    </source>
</evidence>
<evidence type="ECO:0000313" key="2">
    <source>
        <dbReference type="EMBL" id="RGQ08381.1"/>
    </source>
</evidence>
<reference evidence="2 3" key="1">
    <citation type="submission" date="2018-08" db="EMBL/GenBank/DDBJ databases">
        <title>A genome reference for cultivated species of the human gut microbiota.</title>
        <authorList>
            <person name="Zou Y."/>
            <person name="Xue W."/>
            <person name="Luo G."/>
        </authorList>
    </citation>
    <scope>NUCLEOTIDE SEQUENCE [LARGE SCALE GENOMIC DNA]</scope>
    <source>
        <strain evidence="2 3">AF29-2</strain>
    </source>
</reference>
<dbReference type="RefSeq" id="WP_115151621.1">
    <property type="nucleotide sequence ID" value="NZ_QRST01000001.1"/>
</dbReference>
<keyword evidence="1" id="KW-1133">Transmembrane helix</keyword>
<proteinExistence type="predicted"/>
<gene>
    <name evidence="2" type="ORF">DWZ11_00550</name>
</gene>
<dbReference type="Proteomes" id="UP000284662">
    <property type="component" value="Unassembled WGS sequence"/>
</dbReference>
<feature type="transmembrane region" description="Helical" evidence="1">
    <location>
        <begin position="6"/>
        <end position="30"/>
    </location>
</feature>
<protein>
    <submittedName>
        <fullName evidence="2">Uncharacterized protein</fullName>
    </submittedName>
</protein>
<dbReference type="EMBL" id="QRST01000001">
    <property type="protein sequence ID" value="RGQ08381.1"/>
    <property type="molecule type" value="Genomic_DNA"/>
</dbReference>
<evidence type="ECO:0000313" key="3">
    <source>
        <dbReference type="Proteomes" id="UP000284662"/>
    </source>
</evidence>
<comment type="caution">
    <text evidence="2">The sequence shown here is derived from an EMBL/GenBank/DDBJ whole genome shotgun (WGS) entry which is preliminary data.</text>
</comment>
<sequence length="59" mass="7032">MDIVRLIELFVLFVFTIFTMVCLIMLLIIVDNTTKHNKFNHLEVKVELTKLLFHITLKK</sequence>
<accession>A0A411ZZW1</accession>
<organism evidence="2 3">
    <name type="scientific">Megamonas rupellensis</name>
    <dbReference type="NCBI Taxonomy" id="491921"/>
    <lineage>
        <taxon>Bacteria</taxon>
        <taxon>Bacillati</taxon>
        <taxon>Bacillota</taxon>
        <taxon>Negativicutes</taxon>
        <taxon>Selenomonadales</taxon>
        <taxon>Selenomonadaceae</taxon>
        <taxon>Megamonas</taxon>
    </lineage>
</organism>
<name>A0A411ZZW1_9FIRM</name>
<keyword evidence="1" id="KW-0812">Transmembrane</keyword>
<keyword evidence="1" id="KW-0472">Membrane</keyword>
<dbReference type="AlphaFoldDB" id="A0A411ZZW1"/>